<evidence type="ECO:0000256" key="3">
    <source>
        <dbReference type="ARBA" id="ARBA00022741"/>
    </source>
</evidence>
<comment type="caution">
    <text evidence="9">The sequence shown here is derived from an EMBL/GenBank/DDBJ whole genome shotgun (WGS) entry which is preliminary data.</text>
</comment>
<evidence type="ECO:0000256" key="6">
    <source>
        <dbReference type="SAM" id="MobiDB-lite"/>
    </source>
</evidence>
<dbReference type="InterPro" id="IPR003439">
    <property type="entry name" value="ABC_transporter-like_ATP-bd"/>
</dbReference>
<feature type="domain" description="ABC transporter" evidence="7">
    <location>
        <begin position="19"/>
        <end position="253"/>
    </location>
</feature>
<dbReference type="GO" id="GO:0016887">
    <property type="term" value="F:ATP hydrolysis activity"/>
    <property type="evidence" value="ECO:0007669"/>
    <property type="project" value="InterPro"/>
</dbReference>
<evidence type="ECO:0000259" key="7">
    <source>
        <dbReference type="PROSITE" id="PS50893"/>
    </source>
</evidence>
<evidence type="ECO:0000256" key="4">
    <source>
        <dbReference type="ARBA" id="ARBA00022840"/>
    </source>
</evidence>
<dbReference type="EMBL" id="JACCBG010000001">
    <property type="protein sequence ID" value="NYD42913.1"/>
    <property type="molecule type" value="Genomic_DNA"/>
</dbReference>
<feature type="domain" description="Mop" evidence="8">
    <location>
        <begin position="280"/>
        <end position="344"/>
    </location>
</feature>
<evidence type="ECO:0000313" key="9">
    <source>
        <dbReference type="EMBL" id="NYD42913.1"/>
    </source>
</evidence>
<dbReference type="PROSITE" id="PS50893">
    <property type="entry name" value="ABC_TRANSPORTER_2"/>
    <property type="match status" value="1"/>
</dbReference>
<gene>
    <name evidence="9" type="ORF">BJZ21_002996</name>
</gene>
<dbReference type="InterPro" id="IPR008995">
    <property type="entry name" value="Mo/tungstate-bd_C_term_dom"/>
</dbReference>
<keyword evidence="4 9" id="KW-0067">ATP-binding</keyword>
<keyword evidence="10" id="KW-1185">Reference proteome</keyword>
<evidence type="ECO:0000256" key="2">
    <source>
        <dbReference type="ARBA" id="ARBA00022505"/>
    </source>
</evidence>
<dbReference type="Proteomes" id="UP000535511">
    <property type="component" value="Unassembled WGS sequence"/>
</dbReference>
<evidence type="ECO:0000313" key="10">
    <source>
        <dbReference type="Proteomes" id="UP000535511"/>
    </source>
</evidence>
<organism evidence="9 10">
    <name type="scientific">Nocardioides panaciterrulae</name>
    <dbReference type="NCBI Taxonomy" id="661492"/>
    <lineage>
        <taxon>Bacteria</taxon>
        <taxon>Bacillati</taxon>
        <taxon>Actinomycetota</taxon>
        <taxon>Actinomycetes</taxon>
        <taxon>Propionibacteriales</taxon>
        <taxon>Nocardioidaceae</taxon>
        <taxon>Nocardioides</taxon>
    </lineage>
</organism>
<evidence type="ECO:0000259" key="8">
    <source>
        <dbReference type="PROSITE" id="PS51866"/>
    </source>
</evidence>
<dbReference type="GO" id="GO:0015689">
    <property type="term" value="P:molybdate ion transport"/>
    <property type="evidence" value="ECO:0007669"/>
    <property type="project" value="InterPro"/>
</dbReference>
<evidence type="ECO:0000256" key="1">
    <source>
        <dbReference type="ARBA" id="ARBA00022448"/>
    </source>
</evidence>
<feature type="region of interest" description="Disordered" evidence="6">
    <location>
        <begin position="1"/>
        <end position="30"/>
    </location>
</feature>
<reference evidence="9 10" key="1">
    <citation type="submission" date="2020-07" db="EMBL/GenBank/DDBJ databases">
        <title>Sequencing the genomes of 1000 actinobacteria strains.</title>
        <authorList>
            <person name="Klenk H.-P."/>
        </authorList>
    </citation>
    <scope>NUCLEOTIDE SEQUENCE [LARGE SCALE GENOMIC DNA]</scope>
    <source>
        <strain evidence="9 10">DSM 21350</strain>
    </source>
</reference>
<keyword evidence="2 5" id="KW-0500">Molybdenum</keyword>
<dbReference type="PANTHER" id="PTHR42781">
    <property type="entry name" value="SPERMIDINE/PUTRESCINE IMPORT ATP-BINDING PROTEIN POTA"/>
    <property type="match status" value="1"/>
</dbReference>
<dbReference type="SUPFAM" id="SSF50331">
    <property type="entry name" value="MOP-like"/>
    <property type="match status" value="1"/>
</dbReference>
<name>A0A7Y9E800_9ACTN</name>
<dbReference type="InterPro" id="IPR005116">
    <property type="entry name" value="Transp-assoc_OB_typ1"/>
</dbReference>
<dbReference type="SMART" id="SM00382">
    <property type="entry name" value="AAA"/>
    <property type="match status" value="1"/>
</dbReference>
<dbReference type="Pfam" id="PF03459">
    <property type="entry name" value="TOBE"/>
    <property type="match status" value="1"/>
</dbReference>
<dbReference type="SUPFAM" id="SSF52540">
    <property type="entry name" value="P-loop containing nucleoside triphosphate hydrolases"/>
    <property type="match status" value="1"/>
</dbReference>
<keyword evidence="3" id="KW-0547">Nucleotide-binding</keyword>
<protein>
    <submittedName>
        <fullName evidence="9">Molybdate transport system ATP-binding protein</fullName>
    </submittedName>
</protein>
<dbReference type="AlphaFoldDB" id="A0A7Y9E800"/>
<dbReference type="InterPro" id="IPR003593">
    <property type="entry name" value="AAA+_ATPase"/>
</dbReference>
<dbReference type="PROSITE" id="PS51866">
    <property type="entry name" value="MOP"/>
    <property type="match status" value="1"/>
</dbReference>
<dbReference type="InterPro" id="IPR050093">
    <property type="entry name" value="ABC_SmlMolc_Importer"/>
</dbReference>
<dbReference type="InterPro" id="IPR004606">
    <property type="entry name" value="Mop_domain"/>
</dbReference>
<dbReference type="PANTHER" id="PTHR42781:SF4">
    <property type="entry name" value="SPERMIDINE_PUTRESCINE IMPORT ATP-BINDING PROTEIN POTA"/>
    <property type="match status" value="1"/>
</dbReference>
<proteinExistence type="predicted"/>
<dbReference type="InterPro" id="IPR027417">
    <property type="entry name" value="P-loop_NTPase"/>
</dbReference>
<dbReference type="InterPro" id="IPR017871">
    <property type="entry name" value="ABC_transporter-like_CS"/>
</dbReference>
<dbReference type="Gene3D" id="3.40.50.300">
    <property type="entry name" value="P-loop containing nucleotide triphosphate hydrolases"/>
    <property type="match status" value="1"/>
</dbReference>
<dbReference type="Pfam" id="PF00005">
    <property type="entry name" value="ABC_tran"/>
    <property type="match status" value="1"/>
</dbReference>
<dbReference type="GO" id="GO:0005524">
    <property type="term" value="F:ATP binding"/>
    <property type="evidence" value="ECO:0007669"/>
    <property type="project" value="UniProtKB-KW"/>
</dbReference>
<keyword evidence="1" id="KW-0813">Transport</keyword>
<dbReference type="PROSITE" id="PS00211">
    <property type="entry name" value="ABC_TRANSPORTER_1"/>
    <property type="match status" value="1"/>
</dbReference>
<accession>A0A7Y9E800</accession>
<dbReference type="Gene3D" id="2.40.50.100">
    <property type="match status" value="1"/>
</dbReference>
<evidence type="ECO:0000256" key="5">
    <source>
        <dbReference type="PROSITE-ProRule" id="PRU01213"/>
    </source>
</evidence>
<sequence>MTGPLDGPLDGPPDAPGSAPGSDRGRGLFADVDVPGRLHARVEAGPGEVLAVIGPNGAGKTTLLRTLAGLLPAGGEVRVAGTSWTDPPLPVRDRRLGLVFQDQALFPHLSALDNVAFGPRVRGVPRRAAEATARAWLDRFGIEDLAGRRPRELSGGQAQRVAIARALAADPALLLLDEPFGGLDVGVATTLRIELARHLASYDGVALLVTHEALDALTLADRVIVLDDGRVAQQGTPTEVAARPRTDHVARLVGLNVIREAGVFRSFGPGAVTVSLSRPEGSARNIWRGTVLSAAPHGDAVRLLVAADRELIADVTPAATAELGLAPGRDVWLSVKEMAVRTYSADVTGPLPSAP</sequence>